<evidence type="ECO:0000313" key="3">
    <source>
        <dbReference type="Proteomes" id="UP000229641"/>
    </source>
</evidence>
<dbReference type="Proteomes" id="UP000229641">
    <property type="component" value="Unassembled WGS sequence"/>
</dbReference>
<dbReference type="SUPFAM" id="SSF143555">
    <property type="entry name" value="FwdE-like"/>
    <property type="match status" value="1"/>
</dbReference>
<feature type="domain" description="Formylmethanofuran dehydrogenase subunit E" evidence="1">
    <location>
        <begin position="10"/>
        <end position="107"/>
    </location>
</feature>
<dbReference type="InterPro" id="IPR003814">
    <property type="entry name" value="FmdEsu_dom"/>
</dbReference>
<sequence>MISLNTAVKFHGHLGPWLVLGLLMGEYGIKKIKAAKYFGLSIEVSGLHSKPRSCMIDGLQLSTGCTMGKGNIKILKSKVIFANFINAKNGKKIRVSLKNEIFNKINFTDGHSACETLAKKLYKNKPDNLFVATE</sequence>
<dbReference type="AlphaFoldDB" id="A0A2H0LZZ0"/>
<name>A0A2H0LZZ0_9BACT</name>
<dbReference type="Gene3D" id="3.30.1330.130">
    <property type="match status" value="1"/>
</dbReference>
<proteinExistence type="predicted"/>
<evidence type="ECO:0000259" key="1">
    <source>
        <dbReference type="Pfam" id="PF02663"/>
    </source>
</evidence>
<comment type="caution">
    <text evidence="2">The sequence shown here is derived from an EMBL/GenBank/DDBJ whole genome shotgun (WGS) entry which is preliminary data.</text>
</comment>
<organism evidence="2 3">
    <name type="scientific">Candidatus Ghiorseimicrobium undicola</name>
    <dbReference type="NCBI Taxonomy" id="1974746"/>
    <lineage>
        <taxon>Bacteria</taxon>
        <taxon>Pseudomonadati</taxon>
        <taxon>Candidatus Omnitrophota</taxon>
        <taxon>Candidatus Ghiorseimicrobium</taxon>
    </lineage>
</organism>
<dbReference type="Pfam" id="PF02663">
    <property type="entry name" value="FmdE"/>
    <property type="match status" value="1"/>
</dbReference>
<dbReference type="PANTHER" id="PTHR39418:SF1">
    <property type="entry name" value="DEHYDROGENASE"/>
    <property type="match status" value="1"/>
</dbReference>
<protein>
    <recommendedName>
        <fullName evidence="1">Formylmethanofuran dehydrogenase subunit E domain-containing protein</fullName>
    </recommendedName>
</protein>
<gene>
    <name evidence="2" type="ORF">COV72_00330</name>
</gene>
<dbReference type="PANTHER" id="PTHR39418">
    <property type="entry name" value="DEHYDROGENASE-RELATED"/>
    <property type="match status" value="1"/>
</dbReference>
<dbReference type="InterPro" id="IPR053194">
    <property type="entry name" value="tRNA_methyltr_O"/>
</dbReference>
<reference evidence="2 3" key="1">
    <citation type="submission" date="2017-09" db="EMBL/GenBank/DDBJ databases">
        <title>Depth-based differentiation of microbial function through sediment-hosted aquifers and enrichment of novel symbionts in the deep terrestrial subsurface.</title>
        <authorList>
            <person name="Probst A.J."/>
            <person name="Ladd B."/>
            <person name="Jarett J.K."/>
            <person name="Geller-Mcgrath D.E."/>
            <person name="Sieber C.M."/>
            <person name="Emerson J.B."/>
            <person name="Anantharaman K."/>
            <person name="Thomas B.C."/>
            <person name="Malmstrom R."/>
            <person name="Stieglmeier M."/>
            <person name="Klingl A."/>
            <person name="Woyke T."/>
            <person name="Ryan C.M."/>
            <person name="Banfield J.F."/>
        </authorList>
    </citation>
    <scope>NUCLEOTIDE SEQUENCE [LARGE SCALE GENOMIC DNA]</scope>
    <source>
        <strain evidence="2">CG11_big_fil_rev_8_21_14_0_20_42_13</strain>
    </source>
</reference>
<evidence type="ECO:0000313" key="2">
    <source>
        <dbReference type="EMBL" id="PIQ89993.1"/>
    </source>
</evidence>
<accession>A0A2H0LZZ0</accession>
<dbReference type="EMBL" id="PCWA01000007">
    <property type="protein sequence ID" value="PIQ89993.1"/>
    <property type="molecule type" value="Genomic_DNA"/>
</dbReference>